<dbReference type="NCBIfam" id="NF047751">
    <property type="entry name" value="HepT_toxin"/>
    <property type="match status" value="1"/>
</dbReference>
<dbReference type="InterPro" id="IPR037038">
    <property type="entry name" value="HepT-like_sf"/>
</dbReference>
<dbReference type="Pfam" id="PF01934">
    <property type="entry name" value="HepT-like"/>
    <property type="match status" value="1"/>
</dbReference>
<evidence type="ECO:0000256" key="1">
    <source>
        <dbReference type="ARBA" id="ARBA00022649"/>
    </source>
</evidence>
<proteinExistence type="inferred from homology"/>
<keyword evidence="2" id="KW-0540">Nuclease</keyword>
<dbReference type="AlphaFoldDB" id="B3EME3"/>
<dbReference type="GO" id="GO:0016787">
    <property type="term" value="F:hydrolase activity"/>
    <property type="evidence" value="ECO:0007669"/>
    <property type="project" value="UniProtKB-KW"/>
</dbReference>
<dbReference type="InterPro" id="IPR008201">
    <property type="entry name" value="HepT-like"/>
</dbReference>
<evidence type="ECO:0008006" key="6">
    <source>
        <dbReference type="Google" id="ProtNLM"/>
    </source>
</evidence>
<dbReference type="OrthoDB" id="955324at2"/>
<dbReference type="Gene3D" id="1.20.120.580">
    <property type="entry name" value="bsu32300-like"/>
    <property type="match status" value="1"/>
</dbReference>
<dbReference type="STRING" id="331678.Cphamn1_1971"/>
<evidence type="ECO:0000313" key="5">
    <source>
        <dbReference type="EMBL" id="ACE04882.1"/>
    </source>
</evidence>
<dbReference type="PANTHER" id="PTHR33397:SF3">
    <property type="entry name" value="MRNA NUCLEASE HEPT"/>
    <property type="match status" value="1"/>
</dbReference>
<evidence type="ECO:0000256" key="3">
    <source>
        <dbReference type="ARBA" id="ARBA00022801"/>
    </source>
</evidence>
<protein>
    <recommendedName>
        <fullName evidence="6">DUF86 domain-containing protein</fullName>
    </recommendedName>
</protein>
<dbReference type="KEGG" id="cpb:Cphamn1_1971"/>
<gene>
    <name evidence="5" type="ordered locus">Cphamn1_1971</name>
</gene>
<dbReference type="EMBL" id="CP001101">
    <property type="protein sequence ID" value="ACE04882.1"/>
    <property type="molecule type" value="Genomic_DNA"/>
</dbReference>
<accession>B3EME3</accession>
<evidence type="ECO:0000256" key="4">
    <source>
        <dbReference type="ARBA" id="ARBA00024207"/>
    </source>
</evidence>
<keyword evidence="3" id="KW-0378">Hydrolase</keyword>
<name>B3EME3_CHLPB</name>
<evidence type="ECO:0000256" key="2">
    <source>
        <dbReference type="ARBA" id="ARBA00022722"/>
    </source>
</evidence>
<dbReference type="HOGENOM" id="CLU_142825_1_1_10"/>
<reference evidence="5" key="1">
    <citation type="submission" date="2008-06" db="EMBL/GenBank/DDBJ databases">
        <title>Complete sequence of Chlorobium phaeobacteroides BS1.</title>
        <authorList>
            <consortium name="US DOE Joint Genome Institute"/>
            <person name="Lucas S."/>
            <person name="Copeland A."/>
            <person name="Lapidus A."/>
            <person name="Glavina del Rio T."/>
            <person name="Dalin E."/>
            <person name="Tice H."/>
            <person name="Bruce D."/>
            <person name="Goodwin L."/>
            <person name="Pitluck S."/>
            <person name="Schmutz J."/>
            <person name="Larimer F."/>
            <person name="Land M."/>
            <person name="Hauser L."/>
            <person name="Kyrpides N."/>
            <person name="Ovchinnikova G."/>
            <person name="Li T."/>
            <person name="Liu Z."/>
            <person name="Zhao F."/>
            <person name="Overmann J."/>
            <person name="Bryant D.A."/>
            <person name="Richardson P."/>
        </authorList>
    </citation>
    <scope>NUCLEOTIDE SEQUENCE [LARGE SCALE GENOMIC DNA]</scope>
    <source>
        <strain evidence="5">BS1</strain>
    </source>
</reference>
<sequence length="136" mass="15313">MDWSLIEQKLESLRRATSRVVEHCPEDVATLARDYDAQDIVSVNLTRAVQLSVDIANHVLSESDLPSPVTMGQSFDLLQEQGIIDAALCERMKKSVGFRNLAVHNYDAIDWAIVHAIARHRLDDFKAFAQAVLQLR</sequence>
<organism evidence="5">
    <name type="scientific">Chlorobium phaeobacteroides (strain BS1)</name>
    <dbReference type="NCBI Taxonomy" id="331678"/>
    <lineage>
        <taxon>Bacteria</taxon>
        <taxon>Pseudomonadati</taxon>
        <taxon>Chlorobiota</taxon>
        <taxon>Chlorobiia</taxon>
        <taxon>Chlorobiales</taxon>
        <taxon>Chlorobiaceae</taxon>
        <taxon>Chlorobium/Pelodictyon group</taxon>
        <taxon>Chlorobium</taxon>
    </lineage>
</organism>
<dbReference type="PANTHER" id="PTHR33397">
    <property type="entry name" value="UPF0331 PROTEIN YUTE"/>
    <property type="match status" value="1"/>
</dbReference>
<comment type="similarity">
    <text evidence="4">Belongs to the HepT RNase toxin family.</text>
</comment>
<dbReference type="GO" id="GO:0110001">
    <property type="term" value="C:toxin-antitoxin complex"/>
    <property type="evidence" value="ECO:0007669"/>
    <property type="project" value="InterPro"/>
</dbReference>
<dbReference type="eggNOG" id="COG2445">
    <property type="taxonomic scope" value="Bacteria"/>
</dbReference>
<dbReference type="InterPro" id="IPR052379">
    <property type="entry name" value="Type_VII_TA_RNase"/>
</dbReference>
<keyword evidence="1" id="KW-1277">Toxin-antitoxin system</keyword>
<dbReference type="GO" id="GO:0004540">
    <property type="term" value="F:RNA nuclease activity"/>
    <property type="evidence" value="ECO:0007669"/>
    <property type="project" value="InterPro"/>
</dbReference>